<dbReference type="AlphaFoldDB" id="A0A0C3B8I4"/>
<dbReference type="Gene3D" id="1.20.1250.20">
    <property type="entry name" value="MFS general substrate transporter like domains"/>
    <property type="match status" value="2"/>
</dbReference>
<dbReference type="EMBL" id="KN833078">
    <property type="protein sequence ID" value="KIM73607.1"/>
    <property type="molecule type" value="Genomic_DNA"/>
</dbReference>
<feature type="transmembrane region" description="Helical" evidence="7">
    <location>
        <begin position="60"/>
        <end position="83"/>
    </location>
</feature>
<keyword evidence="2" id="KW-0813">Transport</keyword>
<dbReference type="OrthoDB" id="6730379at2759"/>
<evidence type="ECO:0000256" key="1">
    <source>
        <dbReference type="ARBA" id="ARBA00004141"/>
    </source>
</evidence>
<organism evidence="9 10">
    <name type="scientific">Piloderma croceum (strain F 1598)</name>
    <dbReference type="NCBI Taxonomy" id="765440"/>
    <lineage>
        <taxon>Eukaryota</taxon>
        <taxon>Fungi</taxon>
        <taxon>Dikarya</taxon>
        <taxon>Basidiomycota</taxon>
        <taxon>Agaricomycotina</taxon>
        <taxon>Agaricomycetes</taxon>
        <taxon>Agaricomycetidae</taxon>
        <taxon>Atheliales</taxon>
        <taxon>Atheliaceae</taxon>
        <taxon>Piloderma</taxon>
    </lineage>
</organism>
<feature type="transmembrane region" description="Helical" evidence="7">
    <location>
        <begin position="379"/>
        <end position="403"/>
    </location>
</feature>
<keyword evidence="3 7" id="KW-0812">Transmembrane</keyword>
<feature type="transmembrane region" description="Helical" evidence="7">
    <location>
        <begin position="189"/>
        <end position="210"/>
    </location>
</feature>
<evidence type="ECO:0000259" key="8">
    <source>
        <dbReference type="PROSITE" id="PS50850"/>
    </source>
</evidence>
<keyword evidence="10" id="KW-1185">Reference proteome</keyword>
<protein>
    <recommendedName>
        <fullName evidence="8">Major facilitator superfamily (MFS) profile domain-containing protein</fullName>
    </recommendedName>
</protein>
<comment type="subcellular location">
    <subcellularLocation>
        <location evidence="1">Membrane</location>
        <topology evidence="1">Multi-pass membrane protein</topology>
    </subcellularLocation>
</comment>
<evidence type="ECO:0000256" key="3">
    <source>
        <dbReference type="ARBA" id="ARBA00022692"/>
    </source>
</evidence>
<dbReference type="InterPro" id="IPR011701">
    <property type="entry name" value="MFS"/>
</dbReference>
<comment type="similarity">
    <text evidence="6">Belongs to the major facilitator superfamily. Allantoate permease family.</text>
</comment>
<evidence type="ECO:0000256" key="2">
    <source>
        <dbReference type="ARBA" id="ARBA00022448"/>
    </source>
</evidence>
<reference evidence="10" key="2">
    <citation type="submission" date="2015-01" db="EMBL/GenBank/DDBJ databases">
        <title>Evolutionary Origins and Diversification of the Mycorrhizal Mutualists.</title>
        <authorList>
            <consortium name="DOE Joint Genome Institute"/>
            <consortium name="Mycorrhizal Genomics Consortium"/>
            <person name="Kohler A."/>
            <person name="Kuo A."/>
            <person name="Nagy L.G."/>
            <person name="Floudas D."/>
            <person name="Copeland A."/>
            <person name="Barry K.W."/>
            <person name="Cichocki N."/>
            <person name="Veneault-Fourrey C."/>
            <person name="LaButti K."/>
            <person name="Lindquist E.A."/>
            <person name="Lipzen A."/>
            <person name="Lundell T."/>
            <person name="Morin E."/>
            <person name="Murat C."/>
            <person name="Riley R."/>
            <person name="Ohm R."/>
            <person name="Sun H."/>
            <person name="Tunlid A."/>
            <person name="Henrissat B."/>
            <person name="Grigoriev I.V."/>
            <person name="Hibbett D.S."/>
            <person name="Martin F."/>
        </authorList>
    </citation>
    <scope>NUCLEOTIDE SEQUENCE [LARGE SCALE GENOMIC DNA]</scope>
    <source>
        <strain evidence="10">F 1598</strain>
    </source>
</reference>
<dbReference type="PANTHER" id="PTHR43791:SF16">
    <property type="entry name" value="TRANSPORTER, PUTATIVE (AFU_ORTHOLOGUE AFUA_3G01840)-RELATED"/>
    <property type="match status" value="1"/>
</dbReference>
<evidence type="ECO:0000256" key="4">
    <source>
        <dbReference type="ARBA" id="ARBA00022989"/>
    </source>
</evidence>
<reference evidence="9 10" key="1">
    <citation type="submission" date="2014-04" db="EMBL/GenBank/DDBJ databases">
        <authorList>
            <consortium name="DOE Joint Genome Institute"/>
            <person name="Kuo A."/>
            <person name="Tarkka M."/>
            <person name="Buscot F."/>
            <person name="Kohler A."/>
            <person name="Nagy L.G."/>
            <person name="Floudas D."/>
            <person name="Copeland A."/>
            <person name="Barry K.W."/>
            <person name="Cichocki N."/>
            <person name="Veneault-Fourrey C."/>
            <person name="LaButti K."/>
            <person name="Lindquist E.A."/>
            <person name="Lipzen A."/>
            <person name="Lundell T."/>
            <person name="Morin E."/>
            <person name="Murat C."/>
            <person name="Sun H."/>
            <person name="Tunlid A."/>
            <person name="Henrissat B."/>
            <person name="Grigoriev I.V."/>
            <person name="Hibbett D.S."/>
            <person name="Martin F."/>
            <person name="Nordberg H.P."/>
            <person name="Cantor M.N."/>
            <person name="Hua S.X."/>
        </authorList>
    </citation>
    <scope>NUCLEOTIDE SEQUENCE [LARGE SCALE GENOMIC DNA]</scope>
    <source>
        <strain evidence="9 10">F 1598</strain>
    </source>
</reference>
<dbReference type="HOGENOM" id="CLU_001265_0_5_1"/>
<feature type="transmembrane region" description="Helical" evidence="7">
    <location>
        <begin position="325"/>
        <end position="346"/>
    </location>
</feature>
<dbReference type="STRING" id="765440.A0A0C3B8I4"/>
<dbReference type="PANTHER" id="PTHR43791">
    <property type="entry name" value="PERMEASE-RELATED"/>
    <property type="match status" value="1"/>
</dbReference>
<dbReference type="Pfam" id="PF07690">
    <property type="entry name" value="MFS_1"/>
    <property type="match status" value="1"/>
</dbReference>
<dbReference type="PROSITE" id="PS50850">
    <property type="entry name" value="MFS"/>
    <property type="match status" value="1"/>
</dbReference>
<evidence type="ECO:0000313" key="9">
    <source>
        <dbReference type="EMBL" id="KIM73607.1"/>
    </source>
</evidence>
<name>A0A0C3B8I4_PILCF</name>
<proteinExistence type="inferred from homology"/>
<dbReference type="GO" id="GO:0016020">
    <property type="term" value="C:membrane"/>
    <property type="evidence" value="ECO:0007669"/>
    <property type="project" value="UniProtKB-SubCell"/>
</dbReference>
<feature type="transmembrane region" description="Helical" evidence="7">
    <location>
        <begin position="415"/>
        <end position="435"/>
    </location>
</feature>
<feature type="transmembrane region" description="Helical" evidence="7">
    <location>
        <begin position="126"/>
        <end position="144"/>
    </location>
</feature>
<feature type="transmembrane region" description="Helical" evidence="7">
    <location>
        <begin position="95"/>
        <end position="119"/>
    </location>
</feature>
<feature type="transmembrane region" description="Helical" evidence="7">
    <location>
        <begin position="156"/>
        <end position="177"/>
    </location>
</feature>
<feature type="transmembrane region" description="Helical" evidence="7">
    <location>
        <begin position="216"/>
        <end position="238"/>
    </location>
</feature>
<evidence type="ECO:0000313" key="10">
    <source>
        <dbReference type="Proteomes" id="UP000054166"/>
    </source>
</evidence>
<feature type="transmembrane region" description="Helical" evidence="7">
    <location>
        <begin position="289"/>
        <end position="313"/>
    </location>
</feature>
<feature type="transmembrane region" description="Helical" evidence="7">
    <location>
        <begin position="447"/>
        <end position="469"/>
    </location>
</feature>
<dbReference type="InterPro" id="IPR020846">
    <property type="entry name" value="MFS_dom"/>
</dbReference>
<dbReference type="InterPro" id="IPR036259">
    <property type="entry name" value="MFS_trans_sf"/>
</dbReference>
<accession>A0A0C3B8I4</accession>
<dbReference type="InParanoid" id="A0A0C3B8I4"/>
<dbReference type="GO" id="GO:0022857">
    <property type="term" value="F:transmembrane transporter activity"/>
    <property type="evidence" value="ECO:0007669"/>
    <property type="project" value="InterPro"/>
</dbReference>
<keyword evidence="4 7" id="KW-1133">Transmembrane helix</keyword>
<evidence type="ECO:0000256" key="5">
    <source>
        <dbReference type="ARBA" id="ARBA00023136"/>
    </source>
</evidence>
<dbReference type="Proteomes" id="UP000054166">
    <property type="component" value="Unassembled WGS sequence"/>
</dbReference>
<keyword evidence="5 7" id="KW-0472">Membrane</keyword>
<evidence type="ECO:0000256" key="6">
    <source>
        <dbReference type="ARBA" id="ARBA00037968"/>
    </source>
</evidence>
<feature type="domain" description="Major facilitator superfamily (MFS) profile" evidence="8">
    <location>
        <begin position="60"/>
        <end position="476"/>
    </location>
</feature>
<dbReference type="FunFam" id="1.20.1250.20:FF:000064">
    <property type="entry name" value="MFS allantoate transporter"/>
    <property type="match status" value="1"/>
</dbReference>
<feature type="transmembrane region" description="Helical" evidence="7">
    <location>
        <begin position="353"/>
        <end position="373"/>
    </location>
</feature>
<gene>
    <name evidence="9" type="ORF">PILCRDRAFT_99293</name>
</gene>
<sequence length="529" mass="58139">MADVSISNVAEKNGIAYDLVNVPHMNHAQHKHGKYVVGEGRVHVSAEDNNRILRATDKTILMILIWVYFLQILDKSVLGYSSIFGLQKEANLSGYQYSFVGSISAVAQLALQPLSAFLIVRVPVRILMPALLLGWGTAQCAMAACTNYQSLLATRFFLGLFEAANIPLFSIVTSLWYRRSEQPMRIAAWYGANGAATIIGSVLAYGFGHIKSSSLYSYQLIFLFVGLVTVVTVPFVYWKMDNTIALARFICDEDKPKAIQRLRANQTGTGTNEFKWRQVFEAALECKTYLWILMSFFLNVGASVSNTFGPLILSGLGFDAYTTSLLNVPFGAVQLMVILLSSYAAYKFRTKSIILTVLVLPVVAGLVMLYALGRDHSELAALIVAYYFLACLFGGIPLIASWMIGNTAGQTKKSVVMSAYNAGASVGNFVGPLLFNASENPTYYPGLRATLGFFVAFAIVIGLQVLNLMSLNKANRARRVRNGKPADPRDLSMVNKYVDTESDHGQQGGPRIGTHDLTDAENDEFIFIY</sequence>
<dbReference type="SUPFAM" id="SSF103473">
    <property type="entry name" value="MFS general substrate transporter"/>
    <property type="match status" value="1"/>
</dbReference>
<evidence type="ECO:0000256" key="7">
    <source>
        <dbReference type="SAM" id="Phobius"/>
    </source>
</evidence>